<dbReference type="WBParaSite" id="ES5_v2.g7686.t1">
    <property type="protein sequence ID" value="ES5_v2.g7686.t1"/>
    <property type="gene ID" value="ES5_v2.g7686"/>
</dbReference>
<sequence>MLYVEYLSRIVKISTDKVIFAHLLAFLRLFFGKGLVNTLTSYEGKGCDGQKLVFCYIDYLSTFLLPTLPSPPSYQTFARLYLDAQCKGGWKEQEELCG</sequence>
<dbReference type="Proteomes" id="UP000887579">
    <property type="component" value="Unplaced"/>
</dbReference>
<proteinExistence type="predicted"/>
<protein>
    <submittedName>
        <fullName evidence="2">Uncharacterized protein</fullName>
    </submittedName>
</protein>
<evidence type="ECO:0000313" key="1">
    <source>
        <dbReference type="Proteomes" id="UP000887579"/>
    </source>
</evidence>
<name>A0AC34GSF1_9BILA</name>
<evidence type="ECO:0000313" key="2">
    <source>
        <dbReference type="WBParaSite" id="ES5_v2.g7686.t1"/>
    </source>
</evidence>
<reference evidence="2" key="1">
    <citation type="submission" date="2022-11" db="UniProtKB">
        <authorList>
            <consortium name="WormBaseParasite"/>
        </authorList>
    </citation>
    <scope>IDENTIFICATION</scope>
</reference>
<organism evidence="1 2">
    <name type="scientific">Panagrolaimus sp. ES5</name>
    <dbReference type="NCBI Taxonomy" id="591445"/>
    <lineage>
        <taxon>Eukaryota</taxon>
        <taxon>Metazoa</taxon>
        <taxon>Ecdysozoa</taxon>
        <taxon>Nematoda</taxon>
        <taxon>Chromadorea</taxon>
        <taxon>Rhabditida</taxon>
        <taxon>Tylenchina</taxon>
        <taxon>Panagrolaimomorpha</taxon>
        <taxon>Panagrolaimoidea</taxon>
        <taxon>Panagrolaimidae</taxon>
        <taxon>Panagrolaimus</taxon>
    </lineage>
</organism>
<accession>A0AC34GSF1</accession>